<dbReference type="STRING" id="1071679.BG57_19990"/>
<name>A0A069NSL1_9BURK</name>
<dbReference type="OrthoDB" id="573392at2"/>
<protein>
    <submittedName>
        <fullName evidence="4">Ferredoxin</fullName>
    </submittedName>
    <submittedName>
        <fullName evidence="3">Oxidase</fullName>
    </submittedName>
</protein>
<evidence type="ECO:0000313" key="6">
    <source>
        <dbReference type="Proteomes" id="UP000597138"/>
    </source>
</evidence>
<reference evidence="3" key="4">
    <citation type="submission" date="2024-05" db="EMBL/GenBank/DDBJ databases">
        <authorList>
            <person name="Sun Q."/>
            <person name="Zhou Y."/>
        </authorList>
    </citation>
    <scope>NUCLEOTIDE SEQUENCE</scope>
    <source>
        <strain evidence="3">CGMCC 1.11013</strain>
    </source>
</reference>
<reference evidence="3" key="1">
    <citation type="journal article" date="2014" name="Int. J. Syst. Evol. Microbiol.">
        <title>Complete genome of a new Firmicutes species belonging to the dominant human colonic microbiota ('Ruminococcus bicirculans') reveals two chromosomes and a selective capacity to utilize plant glucans.</title>
        <authorList>
            <consortium name="NISC Comparative Sequencing Program"/>
            <person name="Wegmann U."/>
            <person name="Louis P."/>
            <person name="Goesmann A."/>
            <person name="Henrissat B."/>
            <person name="Duncan S.H."/>
            <person name="Flint H.J."/>
        </authorList>
    </citation>
    <scope>NUCLEOTIDE SEQUENCE</scope>
    <source>
        <strain evidence="3">CGMCC 1.11013</strain>
    </source>
</reference>
<dbReference type="EMBL" id="BMEG01000002">
    <property type="protein sequence ID" value="GGD65653.1"/>
    <property type="molecule type" value="Genomic_DNA"/>
</dbReference>
<dbReference type="RefSeq" id="WP_035969289.1">
    <property type="nucleotide sequence ID" value="NZ_BMEG01000002.1"/>
</dbReference>
<keyword evidence="6" id="KW-1185">Reference proteome</keyword>
<dbReference type="eggNOG" id="COG3383">
    <property type="taxonomic scope" value="Bacteria"/>
</dbReference>
<organism evidence="4 5">
    <name type="scientific">Caballeronia grimmiae</name>
    <dbReference type="NCBI Taxonomy" id="1071679"/>
    <lineage>
        <taxon>Bacteria</taxon>
        <taxon>Pseudomonadati</taxon>
        <taxon>Pseudomonadota</taxon>
        <taxon>Betaproteobacteria</taxon>
        <taxon>Burkholderiales</taxon>
        <taxon>Burkholderiaceae</taxon>
        <taxon>Caballeronia</taxon>
    </lineage>
</organism>
<dbReference type="InterPro" id="IPR042204">
    <property type="entry name" value="2Fe-2S-bd_N"/>
</dbReference>
<accession>A0A069NSL1</accession>
<dbReference type="Proteomes" id="UP000597138">
    <property type="component" value="Unassembled WGS sequence"/>
</dbReference>
<dbReference type="AlphaFoldDB" id="A0A069NSL1"/>
<dbReference type="GO" id="GO:0051536">
    <property type="term" value="F:iron-sulfur cluster binding"/>
    <property type="evidence" value="ECO:0007669"/>
    <property type="project" value="InterPro"/>
</dbReference>
<dbReference type="Gene3D" id="3.10.20.440">
    <property type="entry name" value="2Fe-2S iron-sulphur cluster binding domain, sarcosine oxidase, alpha subunit, N-terminal domain"/>
    <property type="match status" value="1"/>
</dbReference>
<proteinExistence type="predicted"/>
<dbReference type="Pfam" id="PF13510">
    <property type="entry name" value="Fer2_4"/>
    <property type="match status" value="1"/>
</dbReference>
<feature type="domain" description="2Fe-2S ferredoxin-type" evidence="2">
    <location>
        <begin position="3"/>
        <end position="82"/>
    </location>
</feature>
<evidence type="ECO:0000313" key="4">
    <source>
        <dbReference type="EMBL" id="KDR28036.1"/>
    </source>
</evidence>
<dbReference type="GO" id="GO:0016491">
    <property type="term" value="F:oxidoreductase activity"/>
    <property type="evidence" value="ECO:0007669"/>
    <property type="project" value="UniProtKB-KW"/>
</dbReference>
<evidence type="ECO:0000313" key="5">
    <source>
        <dbReference type="Proteomes" id="UP000027439"/>
    </source>
</evidence>
<comment type="caution">
    <text evidence="4">The sequence shown here is derived from an EMBL/GenBank/DDBJ whole genome shotgun (WGS) entry which is preliminary data.</text>
</comment>
<evidence type="ECO:0000259" key="2">
    <source>
        <dbReference type="PROSITE" id="PS51085"/>
    </source>
</evidence>
<sequence length="82" mass="8653">MTDRIRITIDGTPLVVAEYTTVAAALALHGRAAARRSVTGEARAAFCGMGVCHECRVAVDGRAHVLACQTLCRDGLVVETAR</sequence>
<keyword evidence="1" id="KW-0560">Oxidoreductase</keyword>
<dbReference type="EMBL" id="JFHE01000038">
    <property type="protein sequence ID" value="KDR28036.1"/>
    <property type="molecule type" value="Genomic_DNA"/>
</dbReference>
<dbReference type="PROSITE" id="PS51085">
    <property type="entry name" value="2FE2S_FER_2"/>
    <property type="match status" value="1"/>
</dbReference>
<dbReference type="SUPFAM" id="SSF54292">
    <property type="entry name" value="2Fe-2S ferredoxin-like"/>
    <property type="match status" value="1"/>
</dbReference>
<evidence type="ECO:0000256" key="1">
    <source>
        <dbReference type="ARBA" id="ARBA00023002"/>
    </source>
</evidence>
<gene>
    <name evidence="4" type="ORF">BG57_19990</name>
    <name evidence="3" type="ORF">GCM10010985_19750</name>
</gene>
<dbReference type="InterPro" id="IPR001041">
    <property type="entry name" value="2Fe-2S_ferredoxin-type"/>
</dbReference>
<dbReference type="Proteomes" id="UP000027439">
    <property type="component" value="Unassembled WGS sequence"/>
</dbReference>
<dbReference type="InterPro" id="IPR036010">
    <property type="entry name" value="2Fe-2S_ferredoxin-like_sf"/>
</dbReference>
<evidence type="ECO:0000313" key="3">
    <source>
        <dbReference type="EMBL" id="GGD65653.1"/>
    </source>
</evidence>
<reference evidence="4 5" key="2">
    <citation type="submission" date="2014-03" db="EMBL/GenBank/DDBJ databases">
        <title>Draft Genome Sequences of Four Burkholderia Strains.</title>
        <authorList>
            <person name="Liu X.Y."/>
            <person name="Li C.X."/>
            <person name="Xu J.H."/>
        </authorList>
    </citation>
    <scope>NUCLEOTIDE SEQUENCE [LARGE SCALE GENOMIC DNA]</scope>
    <source>
        <strain evidence="4 5">R27</strain>
    </source>
</reference>
<reference evidence="6" key="3">
    <citation type="journal article" date="2019" name="Int. J. Syst. Evol. Microbiol.">
        <title>The Global Catalogue of Microorganisms (GCM) 10K type strain sequencing project: providing services to taxonomists for standard genome sequencing and annotation.</title>
        <authorList>
            <consortium name="The Broad Institute Genomics Platform"/>
            <consortium name="The Broad Institute Genome Sequencing Center for Infectious Disease"/>
            <person name="Wu L."/>
            <person name="Ma J."/>
        </authorList>
    </citation>
    <scope>NUCLEOTIDE SEQUENCE [LARGE SCALE GENOMIC DNA]</scope>
    <source>
        <strain evidence="6">CGMCC 1.11013</strain>
    </source>
</reference>